<dbReference type="STRING" id="1188229.GlitD10_0573"/>
<organism evidence="1 2">
    <name type="scientific">Gloeomargarita lithophora Alchichica-D10</name>
    <dbReference type="NCBI Taxonomy" id="1188229"/>
    <lineage>
        <taxon>Bacteria</taxon>
        <taxon>Bacillati</taxon>
        <taxon>Cyanobacteriota</taxon>
        <taxon>Cyanophyceae</taxon>
        <taxon>Gloeomargaritales</taxon>
        <taxon>Gloeomargaritaceae</taxon>
        <taxon>Gloeomargarita</taxon>
    </lineage>
</organism>
<gene>
    <name evidence="1" type="ORF">GlitD10_0573</name>
</gene>
<dbReference type="EMBL" id="CP017675">
    <property type="protein sequence ID" value="APB32887.1"/>
    <property type="molecule type" value="Genomic_DNA"/>
</dbReference>
<evidence type="ECO:0000313" key="1">
    <source>
        <dbReference type="EMBL" id="APB32887.1"/>
    </source>
</evidence>
<dbReference type="InterPro" id="IPR023214">
    <property type="entry name" value="HAD_sf"/>
</dbReference>
<dbReference type="InterPro" id="IPR006549">
    <property type="entry name" value="HAD-SF_hydro_IIIA"/>
</dbReference>
<dbReference type="NCBIfam" id="TIGR01668">
    <property type="entry name" value="YqeG_hyp_ppase"/>
    <property type="match status" value="1"/>
</dbReference>
<reference evidence="1 2" key="1">
    <citation type="submission" date="2016-10" db="EMBL/GenBank/DDBJ databases">
        <title>Description of Gloeomargarita lithophora gen. nov., sp. nov., a thylakoid-bearing basal-branching cyanobacterium with intracellular carbonates, and proposal for Gloeomargaritales ord. nov.</title>
        <authorList>
            <person name="Moreira D."/>
            <person name="Tavera R."/>
            <person name="Benzerara K."/>
            <person name="Skouri-Panet F."/>
            <person name="Couradeau E."/>
            <person name="Gerard E."/>
            <person name="Loussert C."/>
            <person name="Novelo E."/>
            <person name="Zivanovic Y."/>
            <person name="Lopez-Garcia P."/>
        </authorList>
    </citation>
    <scope>NUCLEOTIDE SEQUENCE [LARGE SCALE GENOMIC DNA]</scope>
    <source>
        <strain evidence="1 2">D10</strain>
    </source>
</reference>
<dbReference type="OrthoDB" id="9787572at2"/>
<dbReference type="Pfam" id="PF13242">
    <property type="entry name" value="Hydrolase_like"/>
    <property type="match status" value="1"/>
</dbReference>
<dbReference type="InterPro" id="IPR010021">
    <property type="entry name" value="PGPP1/Gep4"/>
</dbReference>
<dbReference type="NCBIfam" id="TIGR01662">
    <property type="entry name" value="HAD-SF-IIIA"/>
    <property type="match status" value="1"/>
</dbReference>
<dbReference type="GO" id="GO:0005737">
    <property type="term" value="C:cytoplasm"/>
    <property type="evidence" value="ECO:0007669"/>
    <property type="project" value="TreeGrafter"/>
</dbReference>
<name>A0A1J0AAD2_9CYAN</name>
<protein>
    <submittedName>
        <fullName evidence="1">HAD family phosphatase</fullName>
    </submittedName>
</protein>
<dbReference type="GO" id="GO:0008962">
    <property type="term" value="F:phosphatidylglycerophosphatase activity"/>
    <property type="evidence" value="ECO:0007669"/>
    <property type="project" value="InterPro"/>
</dbReference>
<dbReference type="RefSeq" id="WP_071453564.1">
    <property type="nucleotide sequence ID" value="NZ_CP017675.1"/>
</dbReference>
<dbReference type="Proteomes" id="UP000180235">
    <property type="component" value="Chromosome"/>
</dbReference>
<sequence>MPWQDLLRPRLTHPGPVTELDVTLLQSQALRGIVLDVDDTLVPAHEQVIPLAVLTWIERLKTLGPVWLVSNNVLVHRIGDIAQQLNCPYICGAGKPSRRKLRQALQGMNLPPTQTAMIGDRRLTDILAGNRLGMYTVLVEPIAAPRWQKLRSMEDWLINTLL</sequence>
<dbReference type="PANTHER" id="PTHR19288">
    <property type="entry name" value="4-NITROPHENYLPHOSPHATASE-RELATED"/>
    <property type="match status" value="1"/>
</dbReference>
<proteinExistence type="predicted"/>
<dbReference type="PANTHER" id="PTHR19288:SF25">
    <property type="entry name" value="PHOSPHATIDYLGLYCEROPHOSPHATASE GEP4, MITOCHONDRIAL"/>
    <property type="match status" value="1"/>
</dbReference>
<dbReference type="AlphaFoldDB" id="A0A1J0AAD2"/>
<dbReference type="SUPFAM" id="SSF56784">
    <property type="entry name" value="HAD-like"/>
    <property type="match status" value="1"/>
</dbReference>
<evidence type="ECO:0000313" key="2">
    <source>
        <dbReference type="Proteomes" id="UP000180235"/>
    </source>
</evidence>
<dbReference type="CDD" id="cd16416">
    <property type="entry name" value="HAD_BsYqeG-like"/>
    <property type="match status" value="1"/>
</dbReference>
<accession>A0A1J0AAD2</accession>
<dbReference type="InterPro" id="IPR036412">
    <property type="entry name" value="HAD-like_sf"/>
</dbReference>
<dbReference type="KEGG" id="glt:GlitD10_0573"/>
<keyword evidence="2" id="KW-1185">Reference proteome</keyword>
<dbReference type="Gene3D" id="3.40.50.1000">
    <property type="entry name" value="HAD superfamily/HAD-like"/>
    <property type="match status" value="1"/>
</dbReference>